<keyword evidence="2" id="KW-1185">Reference proteome</keyword>
<reference evidence="1" key="1">
    <citation type="submission" date="2020-08" db="EMBL/GenBank/DDBJ databases">
        <title>Multicomponent nature underlies the extraordinary mechanical properties of spider dragline silk.</title>
        <authorList>
            <person name="Kono N."/>
            <person name="Nakamura H."/>
            <person name="Mori M."/>
            <person name="Yoshida Y."/>
            <person name="Ohtoshi R."/>
            <person name="Malay A.D."/>
            <person name="Moran D.A.P."/>
            <person name="Tomita M."/>
            <person name="Numata K."/>
            <person name="Arakawa K."/>
        </authorList>
    </citation>
    <scope>NUCLEOTIDE SEQUENCE</scope>
</reference>
<evidence type="ECO:0000313" key="2">
    <source>
        <dbReference type="Proteomes" id="UP000887159"/>
    </source>
</evidence>
<dbReference type="EMBL" id="BMAU01021355">
    <property type="protein sequence ID" value="GFY20269.1"/>
    <property type="molecule type" value="Genomic_DNA"/>
</dbReference>
<protein>
    <submittedName>
        <fullName evidence="1">Uncharacterized protein</fullName>
    </submittedName>
</protein>
<comment type="caution">
    <text evidence="1">The sequence shown here is derived from an EMBL/GenBank/DDBJ whole genome shotgun (WGS) entry which is preliminary data.</text>
</comment>
<organism evidence="1 2">
    <name type="scientific">Trichonephila clavipes</name>
    <name type="common">Golden silk orbweaver</name>
    <name type="synonym">Nephila clavipes</name>
    <dbReference type="NCBI Taxonomy" id="2585209"/>
    <lineage>
        <taxon>Eukaryota</taxon>
        <taxon>Metazoa</taxon>
        <taxon>Ecdysozoa</taxon>
        <taxon>Arthropoda</taxon>
        <taxon>Chelicerata</taxon>
        <taxon>Arachnida</taxon>
        <taxon>Araneae</taxon>
        <taxon>Araneomorphae</taxon>
        <taxon>Entelegynae</taxon>
        <taxon>Araneoidea</taxon>
        <taxon>Nephilidae</taxon>
        <taxon>Trichonephila</taxon>
    </lineage>
</organism>
<dbReference type="Proteomes" id="UP000887159">
    <property type="component" value="Unassembled WGS sequence"/>
</dbReference>
<dbReference type="AlphaFoldDB" id="A0A8X6VNI1"/>
<gene>
    <name evidence="1" type="ORF">TNCV_209011</name>
</gene>
<name>A0A8X6VNI1_TRICX</name>
<sequence>MLADFEYPCILGVNFISGSKIIQDFDRKSLTILDSQIDTVVKTIEEDKPGITHVLYHEIDTGDKPPVVSRRYHYDKVKQAILDYHVDKMLKEGTIIPIQFP</sequence>
<proteinExistence type="predicted"/>
<accession>A0A8X6VNI1</accession>
<evidence type="ECO:0000313" key="1">
    <source>
        <dbReference type="EMBL" id="GFY20269.1"/>
    </source>
</evidence>